<organism evidence="1 2">
    <name type="scientific">Parabacteroides merdae CL03T12C32</name>
    <dbReference type="NCBI Taxonomy" id="999420"/>
    <lineage>
        <taxon>Bacteria</taxon>
        <taxon>Pseudomonadati</taxon>
        <taxon>Bacteroidota</taxon>
        <taxon>Bacteroidia</taxon>
        <taxon>Bacteroidales</taxon>
        <taxon>Tannerellaceae</taxon>
        <taxon>Parabacteroides</taxon>
    </lineage>
</organism>
<evidence type="ECO:0000313" key="2">
    <source>
        <dbReference type="Proteomes" id="UP000006271"/>
    </source>
</evidence>
<dbReference type="AlphaFoldDB" id="K5ZRZ2"/>
<protein>
    <submittedName>
        <fullName evidence="1">Uncharacterized protein</fullName>
    </submittedName>
</protein>
<accession>K5ZRZ2</accession>
<sequence>MNPSLLILFFLADNRKYMLSRWDFSVHVFCF</sequence>
<reference evidence="1 2" key="1">
    <citation type="submission" date="2012-02" db="EMBL/GenBank/DDBJ databases">
        <title>The Genome Sequence of Parabacteroides merdae CL03T12C32.</title>
        <authorList>
            <consortium name="The Broad Institute Genome Sequencing Platform"/>
            <person name="Earl A."/>
            <person name="Ward D."/>
            <person name="Feldgarden M."/>
            <person name="Gevers D."/>
            <person name="Zitomersky N.L."/>
            <person name="Coyne M.J."/>
            <person name="Comstock L.E."/>
            <person name="Young S.K."/>
            <person name="Zeng Q."/>
            <person name="Gargeya S."/>
            <person name="Fitzgerald M."/>
            <person name="Haas B."/>
            <person name="Abouelleil A."/>
            <person name="Alvarado L."/>
            <person name="Arachchi H.M."/>
            <person name="Berlin A."/>
            <person name="Chapman S.B."/>
            <person name="Gearin G."/>
            <person name="Goldberg J."/>
            <person name="Griggs A."/>
            <person name="Gujja S."/>
            <person name="Hansen M."/>
            <person name="Heiman D."/>
            <person name="Howarth C."/>
            <person name="Larimer J."/>
            <person name="Lui A."/>
            <person name="MacDonald P.J.P."/>
            <person name="McCowen C."/>
            <person name="Montmayeur A."/>
            <person name="Murphy C."/>
            <person name="Neiman D."/>
            <person name="Pearson M."/>
            <person name="Priest M."/>
            <person name="Roberts A."/>
            <person name="Saif S."/>
            <person name="Shea T."/>
            <person name="Sisk P."/>
            <person name="Stolte C."/>
            <person name="Sykes S."/>
            <person name="Wortman J."/>
            <person name="Nusbaum C."/>
            <person name="Birren B."/>
        </authorList>
    </citation>
    <scope>NUCLEOTIDE SEQUENCE [LARGE SCALE GENOMIC DNA]</scope>
    <source>
        <strain evidence="1 2">CL03T12C32</strain>
    </source>
</reference>
<gene>
    <name evidence="1" type="ORF">HMPREF1060_03997</name>
</gene>
<dbReference type="HOGENOM" id="CLU_3397808_0_0_10"/>
<comment type="caution">
    <text evidence="1">The sequence shown here is derived from an EMBL/GenBank/DDBJ whole genome shotgun (WGS) entry which is preliminary data.</text>
</comment>
<evidence type="ECO:0000313" key="1">
    <source>
        <dbReference type="EMBL" id="EKN06188.1"/>
    </source>
</evidence>
<proteinExistence type="predicted"/>
<name>K5ZRZ2_9BACT</name>
<dbReference type="EMBL" id="AGZQ01000031">
    <property type="protein sequence ID" value="EKN06188.1"/>
    <property type="molecule type" value="Genomic_DNA"/>
</dbReference>
<dbReference type="Proteomes" id="UP000006271">
    <property type="component" value="Unassembled WGS sequence"/>
</dbReference>